<evidence type="ECO:0000259" key="1">
    <source>
        <dbReference type="SMART" id="SM00829"/>
    </source>
</evidence>
<protein>
    <submittedName>
        <fullName evidence="2">Chaperonin 10-like protein</fullName>
    </submittedName>
</protein>
<dbReference type="InterPro" id="IPR013149">
    <property type="entry name" value="ADH-like_C"/>
</dbReference>
<gene>
    <name evidence="2" type="ORF">B0H16DRAFT_1860913</name>
</gene>
<dbReference type="SMART" id="SM00829">
    <property type="entry name" value="PKS_ER"/>
    <property type="match status" value="1"/>
</dbReference>
<dbReference type="AlphaFoldDB" id="A0AAD7IIR5"/>
<dbReference type="GO" id="GO:0016651">
    <property type="term" value="F:oxidoreductase activity, acting on NAD(P)H"/>
    <property type="evidence" value="ECO:0007669"/>
    <property type="project" value="InterPro"/>
</dbReference>
<dbReference type="Pfam" id="PF00107">
    <property type="entry name" value="ADH_zinc_N"/>
    <property type="match status" value="1"/>
</dbReference>
<evidence type="ECO:0000313" key="3">
    <source>
        <dbReference type="Proteomes" id="UP001215598"/>
    </source>
</evidence>
<dbReference type="InterPro" id="IPR011032">
    <property type="entry name" value="GroES-like_sf"/>
</dbReference>
<dbReference type="PANTHER" id="PTHR45348">
    <property type="entry name" value="HYPOTHETICAL OXIDOREDUCTASE (EUROFUNG)"/>
    <property type="match status" value="1"/>
</dbReference>
<keyword evidence="3" id="KW-1185">Reference proteome</keyword>
<organism evidence="2 3">
    <name type="scientific">Mycena metata</name>
    <dbReference type="NCBI Taxonomy" id="1033252"/>
    <lineage>
        <taxon>Eukaryota</taxon>
        <taxon>Fungi</taxon>
        <taxon>Dikarya</taxon>
        <taxon>Basidiomycota</taxon>
        <taxon>Agaricomycotina</taxon>
        <taxon>Agaricomycetes</taxon>
        <taxon>Agaricomycetidae</taxon>
        <taxon>Agaricales</taxon>
        <taxon>Marasmiineae</taxon>
        <taxon>Mycenaceae</taxon>
        <taxon>Mycena</taxon>
    </lineage>
</organism>
<feature type="domain" description="Enoyl reductase (ER)" evidence="1">
    <location>
        <begin position="17"/>
        <end position="307"/>
    </location>
</feature>
<dbReference type="Gene3D" id="3.90.180.10">
    <property type="entry name" value="Medium-chain alcohol dehydrogenases, catalytic domain"/>
    <property type="match status" value="2"/>
</dbReference>
<sequence length="315" mass="33983">MSNTNTQKALAITYKGGPFELIRHAIPTPGPGEILVKIEGVGLNQSDWKYQTGVVDPSNFTAIDVGEGVTRLSKGDRVRAFLVELLGWITAERTTFQEYTIVEAELTAKIPETLTALEAASIPACISTAAMIFWASNLQGTGLKPFWEEDAEGYYSGTSKSILSIGASSITGLFALQIARYLGLSSIITTSSLKHTEYLKSMGATHVIDRHTDIMAAVEKLKGEGIEFNFIFDAVHLVFNDGRRGVMATMGVDKELKKAVHARIKLLLEKGMLKAARVEKIGGGLGGIAEGLKKMERHEVSGVKLVVGPTETPDS</sequence>
<dbReference type="InterPro" id="IPR020843">
    <property type="entry name" value="ER"/>
</dbReference>
<dbReference type="InterPro" id="IPR013154">
    <property type="entry name" value="ADH-like_N"/>
</dbReference>
<dbReference type="Pfam" id="PF08240">
    <property type="entry name" value="ADH_N"/>
    <property type="match status" value="1"/>
</dbReference>
<dbReference type="Gene3D" id="3.40.50.720">
    <property type="entry name" value="NAD(P)-binding Rossmann-like Domain"/>
    <property type="match status" value="2"/>
</dbReference>
<reference evidence="2" key="1">
    <citation type="submission" date="2023-03" db="EMBL/GenBank/DDBJ databases">
        <title>Massive genome expansion in bonnet fungi (Mycena s.s.) driven by repeated elements and novel gene families across ecological guilds.</title>
        <authorList>
            <consortium name="Lawrence Berkeley National Laboratory"/>
            <person name="Harder C.B."/>
            <person name="Miyauchi S."/>
            <person name="Viragh M."/>
            <person name="Kuo A."/>
            <person name="Thoen E."/>
            <person name="Andreopoulos B."/>
            <person name="Lu D."/>
            <person name="Skrede I."/>
            <person name="Drula E."/>
            <person name="Henrissat B."/>
            <person name="Morin E."/>
            <person name="Kohler A."/>
            <person name="Barry K."/>
            <person name="LaButti K."/>
            <person name="Morin E."/>
            <person name="Salamov A."/>
            <person name="Lipzen A."/>
            <person name="Mereny Z."/>
            <person name="Hegedus B."/>
            <person name="Baldrian P."/>
            <person name="Stursova M."/>
            <person name="Weitz H."/>
            <person name="Taylor A."/>
            <person name="Grigoriev I.V."/>
            <person name="Nagy L.G."/>
            <person name="Martin F."/>
            <person name="Kauserud H."/>
        </authorList>
    </citation>
    <scope>NUCLEOTIDE SEQUENCE</scope>
    <source>
        <strain evidence="2">CBHHK182m</strain>
    </source>
</reference>
<name>A0AAD7IIR5_9AGAR</name>
<dbReference type="SUPFAM" id="SSF51735">
    <property type="entry name" value="NAD(P)-binding Rossmann-fold domains"/>
    <property type="match status" value="1"/>
</dbReference>
<dbReference type="PANTHER" id="PTHR45348:SF2">
    <property type="entry name" value="ZINC-TYPE ALCOHOL DEHYDROGENASE-LIKE PROTEIN C2E1P3.01"/>
    <property type="match status" value="1"/>
</dbReference>
<dbReference type="SUPFAM" id="SSF50129">
    <property type="entry name" value="GroES-like"/>
    <property type="match status" value="1"/>
</dbReference>
<proteinExistence type="predicted"/>
<accession>A0AAD7IIR5</accession>
<dbReference type="InterPro" id="IPR036291">
    <property type="entry name" value="NAD(P)-bd_dom_sf"/>
</dbReference>
<dbReference type="EMBL" id="JARKIB010000094">
    <property type="protein sequence ID" value="KAJ7742579.1"/>
    <property type="molecule type" value="Genomic_DNA"/>
</dbReference>
<dbReference type="InterPro" id="IPR047122">
    <property type="entry name" value="Trans-enoyl_RdTase-like"/>
</dbReference>
<dbReference type="Proteomes" id="UP001215598">
    <property type="component" value="Unassembled WGS sequence"/>
</dbReference>
<evidence type="ECO:0000313" key="2">
    <source>
        <dbReference type="EMBL" id="KAJ7742579.1"/>
    </source>
</evidence>
<comment type="caution">
    <text evidence="2">The sequence shown here is derived from an EMBL/GenBank/DDBJ whole genome shotgun (WGS) entry which is preliminary data.</text>
</comment>